<proteinExistence type="inferred from homology"/>
<dbReference type="InterPro" id="IPR000086">
    <property type="entry name" value="NUDIX_hydrolase_dom"/>
</dbReference>
<dbReference type="PANTHER" id="PTHR16099">
    <property type="entry name" value="8-OXO-DGTP DIPHOSPHATES NUDT15"/>
    <property type="match status" value="1"/>
</dbReference>
<dbReference type="InterPro" id="IPR020084">
    <property type="entry name" value="NUDIX_hydrolase_CS"/>
</dbReference>
<accession>A0A7W4J7A8</accession>
<dbReference type="AlphaFoldDB" id="A0A7W4J7A8"/>
<dbReference type="Gene3D" id="3.90.79.10">
    <property type="entry name" value="Nucleoside Triphosphate Pyrophosphohydrolase"/>
    <property type="match status" value="1"/>
</dbReference>
<dbReference type="EMBL" id="JABEQH010000010">
    <property type="protein sequence ID" value="MBB2176011.1"/>
    <property type="molecule type" value="Genomic_DNA"/>
</dbReference>
<comment type="cofactor">
    <cofactor evidence="1">
        <name>Mg(2+)</name>
        <dbReference type="ChEBI" id="CHEBI:18420"/>
    </cofactor>
</comment>
<dbReference type="PROSITE" id="PS00893">
    <property type="entry name" value="NUDIX_BOX"/>
    <property type="match status" value="1"/>
</dbReference>
<gene>
    <name evidence="5" type="ORF">HLH21_08715</name>
</gene>
<dbReference type="CDD" id="cd04678">
    <property type="entry name" value="NUDIX_MTH2_Nudt15"/>
    <property type="match status" value="1"/>
</dbReference>
<sequence>MAPDRHRRNATVGVGAIVLNGKGEVLLGRRIKMGEPESWCLPGGHVEAGESFEQAAVREIAEETGLTILAPVTATIMVLDGAAPVSALTCGVVAAVGDDVEPQVLEPHVFACWAWMRRECLPDPLFPASRALLNAWLGKPLSPVWHFYFIK</sequence>
<keyword evidence="6" id="KW-1185">Reference proteome</keyword>
<dbReference type="GO" id="GO:0006203">
    <property type="term" value="P:dGTP catabolic process"/>
    <property type="evidence" value="ECO:0007669"/>
    <property type="project" value="TreeGrafter"/>
</dbReference>
<comment type="caution">
    <text evidence="5">The sequence shown here is derived from an EMBL/GenBank/DDBJ whole genome shotgun (WGS) entry which is preliminary data.</text>
</comment>
<evidence type="ECO:0000256" key="2">
    <source>
        <dbReference type="ARBA" id="ARBA00022801"/>
    </source>
</evidence>
<evidence type="ECO:0000256" key="1">
    <source>
        <dbReference type="ARBA" id="ARBA00001946"/>
    </source>
</evidence>
<dbReference type="GO" id="GO:0005829">
    <property type="term" value="C:cytosol"/>
    <property type="evidence" value="ECO:0007669"/>
    <property type="project" value="TreeGrafter"/>
</dbReference>
<name>A0A7W4J7A8_9PROT</name>
<reference evidence="5 6" key="1">
    <citation type="submission" date="2020-04" db="EMBL/GenBank/DDBJ databases">
        <title>Description of novel Gluconacetobacter.</title>
        <authorList>
            <person name="Sombolestani A."/>
        </authorList>
    </citation>
    <scope>NUCLEOTIDE SEQUENCE [LARGE SCALE GENOMIC DNA]</scope>
    <source>
        <strain evidence="5 6">LMG 21312</strain>
    </source>
</reference>
<keyword evidence="2 3" id="KW-0378">Hydrolase</keyword>
<evidence type="ECO:0000256" key="3">
    <source>
        <dbReference type="RuleBase" id="RU003476"/>
    </source>
</evidence>
<comment type="similarity">
    <text evidence="3">Belongs to the Nudix hydrolase family.</text>
</comment>
<dbReference type="InterPro" id="IPR015797">
    <property type="entry name" value="NUDIX_hydrolase-like_dom_sf"/>
</dbReference>
<dbReference type="PANTHER" id="PTHR16099:SF5">
    <property type="entry name" value="NUCLEOTIDE TRIPHOSPHATE DIPHOSPHATASE NUDT15"/>
    <property type="match status" value="1"/>
</dbReference>
<protein>
    <submittedName>
        <fullName evidence="5">NUDIX domain-containing protein</fullName>
    </submittedName>
</protein>
<organism evidence="5 6">
    <name type="scientific">Gluconacetobacter johannae</name>
    <dbReference type="NCBI Taxonomy" id="112140"/>
    <lineage>
        <taxon>Bacteria</taxon>
        <taxon>Pseudomonadati</taxon>
        <taxon>Pseudomonadota</taxon>
        <taxon>Alphaproteobacteria</taxon>
        <taxon>Acetobacterales</taxon>
        <taxon>Acetobacteraceae</taxon>
        <taxon>Gluconacetobacter</taxon>
    </lineage>
</organism>
<feature type="domain" description="Nudix hydrolase" evidence="4">
    <location>
        <begin position="9"/>
        <end position="139"/>
    </location>
</feature>
<evidence type="ECO:0000313" key="6">
    <source>
        <dbReference type="Proteomes" id="UP000561066"/>
    </source>
</evidence>
<dbReference type="GO" id="GO:0035539">
    <property type="term" value="F:8-oxo-7,8-dihydrodeoxyguanosine triphosphate pyrophosphatase activity"/>
    <property type="evidence" value="ECO:0007669"/>
    <property type="project" value="TreeGrafter"/>
</dbReference>
<dbReference type="Pfam" id="PF00293">
    <property type="entry name" value="NUDIX"/>
    <property type="match status" value="1"/>
</dbReference>
<evidence type="ECO:0000259" key="4">
    <source>
        <dbReference type="PROSITE" id="PS51462"/>
    </source>
</evidence>
<dbReference type="PROSITE" id="PS51462">
    <property type="entry name" value="NUDIX"/>
    <property type="match status" value="1"/>
</dbReference>
<evidence type="ECO:0000313" key="5">
    <source>
        <dbReference type="EMBL" id="MBB2176011.1"/>
    </source>
</evidence>
<dbReference type="PRINTS" id="PR00502">
    <property type="entry name" value="NUDIXFAMILY"/>
</dbReference>
<dbReference type="Proteomes" id="UP000561066">
    <property type="component" value="Unassembled WGS sequence"/>
</dbReference>
<dbReference type="InterPro" id="IPR020476">
    <property type="entry name" value="Nudix_hydrolase"/>
</dbReference>
<dbReference type="SUPFAM" id="SSF55811">
    <property type="entry name" value="Nudix"/>
    <property type="match status" value="1"/>
</dbReference>